<keyword evidence="7" id="KW-0807">Transducer</keyword>
<organism evidence="10">
    <name type="scientific">Magallana gigas</name>
    <name type="common">Pacific oyster</name>
    <name type="synonym">Crassostrea gigas</name>
    <dbReference type="NCBI Taxonomy" id="29159"/>
    <lineage>
        <taxon>Eukaryota</taxon>
        <taxon>Metazoa</taxon>
        <taxon>Spiralia</taxon>
        <taxon>Lophotrochozoa</taxon>
        <taxon>Mollusca</taxon>
        <taxon>Bivalvia</taxon>
        <taxon>Autobranchia</taxon>
        <taxon>Pteriomorphia</taxon>
        <taxon>Ostreida</taxon>
        <taxon>Ostreoidea</taxon>
        <taxon>Ostreidae</taxon>
        <taxon>Magallana</taxon>
    </lineage>
</organism>
<evidence type="ECO:0000256" key="7">
    <source>
        <dbReference type="ARBA" id="ARBA00023224"/>
    </source>
</evidence>
<feature type="transmembrane region" description="Helical" evidence="8">
    <location>
        <begin position="137"/>
        <end position="158"/>
    </location>
</feature>
<evidence type="ECO:0000259" key="9">
    <source>
        <dbReference type="PROSITE" id="PS50262"/>
    </source>
</evidence>
<dbReference type="AlphaFoldDB" id="A0A1C6ZYI2"/>
<dbReference type="InterPro" id="IPR000276">
    <property type="entry name" value="GPCR_Rhodpsn"/>
</dbReference>
<accession>A0A1C6ZYI2</accession>
<evidence type="ECO:0000313" key="10">
    <source>
        <dbReference type="EMBL" id="AKA95277.1"/>
    </source>
</evidence>
<evidence type="ECO:0000256" key="6">
    <source>
        <dbReference type="ARBA" id="ARBA00023170"/>
    </source>
</evidence>
<name>A0A1C6ZYI2_MAGGI</name>
<feature type="transmembrane region" description="Helical" evidence="8">
    <location>
        <begin position="63"/>
        <end position="88"/>
    </location>
</feature>
<dbReference type="InterPro" id="IPR017452">
    <property type="entry name" value="GPCR_Rhodpsn_7TM"/>
</dbReference>
<feature type="transmembrane region" description="Helical" evidence="8">
    <location>
        <begin position="179"/>
        <end position="201"/>
    </location>
</feature>
<comment type="subcellular location">
    <subcellularLocation>
        <location evidence="1">Membrane</location>
        <topology evidence="1">Multi-pass membrane protein</topology>
    </subcellularLocation>
</comment>
<dbReference type="PANTHER" id="PTHR45695">
    <property type="entry name" value="LEUCOKININ RECEPTOR-RELATED"/>
    <property type="match status" value="1"/>
</dbReference>
<dbReference type="GO" id="GO:0004930">
    <property type="term" value="F:G protein-coupled receptor activity"/>
    <property type="evidence" value="ECO:0007669"/>
    <property type="project" value="UniProtKB-KW"/>
</dbReference>
<dbReference type="GO" id="GO:0005886">
    <property type="term" value="C:plasma membrane"/>
    <property type="evidence" value="ECO:0007669"/>
    <property type="project" value="TreeGrafter"/>
</dbReference>
<feature type="transmembrane region" description="Helical" evidence="8">
    <location>
        <begin position="100"/>
        <end position="125"/>
    </location>
</feature>
<keyword evidence="3 8" id="KW-1133">Transmembrane helix</keyword>
<sequence length="411" mass="46248">MNYSMSSFAIGNPPEVPYNSHGSSSTALTNVLLNGSEPRPNMTGDNALSTTESPMPPTFQDSLVKTVVLILLFTISFIGNTATLIQMYRVRKRRSTINTLIVNLAVADLIVTFFCMAAEAVWALTVQWVAGVAMCKMLRFIQGTGLLVSTYITVVISLDRCCVIIDPISRNKAPQRVRIMIIMSWFLSALFSIPQALLFSVHRGPFKEDFYQCVDILGYPSPAYKKLYNIFCMIIQFFLPLTLMIIAYGLIFFTISRKSKEFGEPENVSNSSDQREHSGRSHVRSGLLRKAKRKALRMSLFIVIAFFVCWLPYYVVFTGFAFGHWTSLDPSLMSGLTFVGLTNSILNPIIYGAFQLCKVPNNPRLVWRTIVSKPSSNDFMYILPMEIKMGNKGRLRIRSNSNQLYLQTSSS</sequence>
<evidence type="ECO:0000256" key="2">
    <source>
        <dbReference type="ARBA" id="ARBA00022692"/>
    </source>
</evidence>
<evidence type="ECO:0000256" key="8">
    <source>
        <dbReference type="SAM" id="Phobius"/>
    </source>
</evidence>
<feature type="transmembrane region" description="Helical" evidence="8">
    <location>
        <begin position="227"/>
        <end position="253"/>
    </location>
</feature>
<dbReference type="SUPFAM" id="SSF81321">
    <property type="entry name" value="Family A G protein-coupled receptor-like"/>
    <property type="match status" value="1"/>
</dbReference>
<reference evidence="10" key="1">
    <citation type="submission" date="2014-07" db="EMBL/GenBank/DDBJ databases">
        <title>Characterization of adipokinetic hormone and corazonin receptor in Crassostrea gigas.</title>
        <authorList>
            <person name="Li S."/>
            <person name="Hauser F."/>
            <person name="Grimmelikhuijzen C.J.P."/>
        </authorList>
    </citation>
    <scope>NUCLEOTIDE SEQUENCE</scope>
</reference>
<evidence type="ECO:0000256" key="1">
    <source>
        <dbReference type="ARBA" id="ARBA00004141"/>
    </source>
</evidence>
<dbReference type="EMBL" id="KM205071">
    <property type="protein sequence ID" value="AKA95277.1"/>
    <property type="molecule type" value="mRNA"/>
</dbReference>
<keyword evidence="5 8" id="KW-0472">Membrane</keyword>
<evidence type="ECO:0000256" key="4">
    <source>
        <dbReference type="ARBA" id="ARBA00023040"/>
    </source>
</evidence>
<protein>
    <submittedName>
        <fullName evidence="10">Corazonin receptor</fullName>
    </submittedName>
</protein>
<keyword evidence="2 8" id="KW-0812">Transmembrane</keyword>
<keyword evidence="4" id="KW-0297">G-protein coupled receptor</keyword>
<dbReference type="PRINTS" id="PR00237">
    <property type="entry name" value="GPCRRHODOPSN"/>
</dbReference>
<feature type="transmembrane region" description="Helical" evidence="8">
    <location>
        <begin position="335"/>
        <end position="354"/>
    </location>
</feature>
<evidence type="ECO:0000256" key="3">
    <source>
        <dbReference type="ARBA" id="ARBA00022989"/>
    </source>
</evidence>
<proteinExistence type="evidence at transcript level"/>
<dbReference type="Gene3D" id="1.20.1070.10">
    <property type="entry name" value="Rhodopsin 7-helix transmembrane proteins"/>
    <property type="match status" value="1"/>
</dbReference>
<feature type="transmembrane region" description="Helical" evidence="8">
    <location>
        <begin position="295"/>
        <end position="315"/>
    </location>
</feature>
<dbReference type="RefSeq" id="XP_065944159.1">
    <property type="nucleotide sequence ID" value="XM_066088087.1"/>
</dbReference>
<dbReference type="Pfam" id="PF00001">
    <property type="entry name" value="7tm_1"/>
    <property type="match status" value="1"/>
</dbReference>
<dbReference type="PROSITE" id="PS50262">
    <property type="entry name" value="G_PROTEIN_RECEP_F1_2"/>
    <property type="match status" value="1"/>
</dbReference>
<keyword evidence="6 10" id="KW-0675">Receptor</keyword>
<dbReference type="GeneID" id="105345928"/>
<evidence type="ECO:0000256" key="5">
    <source>
        <dbReference type="ARBA" id="ARBA00023136"/>
    </source>
</evidence>
<dbReference type="PANTHER" id="PTHR45695:SF22">
    <property type="entry name" value="G-PROTEIN COUPLED RECEPTORS FAMILY 1 PROFILE DOMAIN-CONTAINING PROTEIN"/>
    <property type="match status" value="1"/>
</dbReference>
<feature type="domain" description="G-protein coupled receptors family 1 profile" evidence="9">
    <location>
        <begin position="79"/>
        <end position="351"/>
    </location>
</feature>
<dbReference type="RefSeq" id="XP_034325695.2">
    <property type="nucleotide sequence ID" value="XM_034469804.2"/>
</dbReference>